<dbReference type="SUPFAM" id="SSF52540">
    <property type="entry name" value="P-loop containing nucleoside triphosphate hydrolases"/>
    <property type="match status" value="1"/>
</dbReference>
<dbReference type="EMBL" id="CP050804">
    <property type="protein sequence ID" value="QJC22096.1"/>
    <property type="molecule type" value="Genomic_DNA"/>
</dbReference>
<keyword evidence="5" id="KW-1185">Reference proteome</keyword>
<dbReference type="CDD" id="cd03230">
    <property type="entry name" value="ABC_DR_subfamily_A"/>
    <property type="match status" value="1"/>
</dbReference>
<protein>
    <submittedName>
        <fullName evidence="4">ABC transporter ATP-binding protein</fullName>
    </submittedName>
</protein>
<keyword evidence="1" id="KW-0547">Nucleotide-binding</keyword>
<gene>
    <name evidence="4" type="ORF">HC352_05970</name>
</gene>
<proteinExistence type="predicted"/>
<keyword evidence="2 4" id="KW-0067">ATP-binding</keyword>
<sequence>MEPTTPLIRIEGLTKRYSSTTALDDVSLDLHPGKVIGLIGNNGSGKTTLMKILAGVLSDWEGTVSIAGYAPGPETKQRLAFLPSAQFLNKSMTAADACQLYARFFTDFDIRKAHDLLNYFELPLDQKLKEMSKGMNEKVQVSLTMSRNADIYLLDEPISGVDPATRTTILNGILRDFSPEALMVVSTHLVADVEAILDDVILINNGKVARYVNVDDLREEYGISLDSICRKGLN</sequence>
<dbReference type="PANTHER" id="PTHR43158">
    <property type="entry name" value="SKFA PEPTIDE EXPORT ATP-BINDING PROTEIN SKFE"/>
    <property type="match status" value="1"/>
</dbReference>
<reference evidence="4 5" key="1">
    <citation type="submission" date="2020-03" db="EMBL/GenBank/DDBJ databases">
        <title>Complete genome of Arcanobacterium buesumensis sp. nov. strain 2701.</title>
        <authorList>
            <person name="Borowiak M."/>
            <person name="Alssahen M."/>
            <person name="Laemmler C."/>
            <person name="Malorny B."/>
            <person name="Hassan A."/>
            <person name="Prenger-Berninghoff E."/>
            <person name="Ploetz M."/>
            <person name="Abdulmawjood A."/>
        </authorList>
    </citation>
    <scope>NUCLEOTIDE SEQUENCE [LARGE SCALE GENOMIC DNA]</scope>
    <source>
        <strain evidence="4 5">2701</strain>
    </source>
</reference>
<dbReference type="GO" id="GO:0005524">
    <property type="term" value="F:ATP binding"/>
    <property type="evidence" value="ECO:0007669"/>
    <property type="project" value="UniProtKB-KW"/>
</dbReference>
<evidence type="ECO:0000313" key="5">
    <source>
        <dbReference type="Proteomes" id="UP000502298"/>
    </source>
</evidence>
<feature type="domain" description="ABC transporter" evidence="3">
    <location>
        <begin position="8"/>
        <end position="230"/>
    </location>
</feature>
<dbReference type="Gene3D" id="3.40.50.300">
    <property type="entry name" value="P-loop containing nucleotide triphosphate hydrolases"/>
    <property type="match status" value="1"/>
</dbReference>
<dbReference type="PROSITE" id="PS50893">
    <property type="entry name" value="ABC_TRANSPORTER_2"/>
    <property type="match status" value="1"/>
</dbReference>
<evidence type="ECO:0000256" key="1">
    <source>
        <dbReference type="ARBA" id="ARBA00022741"/>
    </source>
</evidence>
<dbReference type="Pfam" id="PF00005">
    <property type="entry name" value="ABC_tran"/>
    <property type="match status" value="1"/>
</dbReference>
<dbReference type="InterPro" id="IPR003593">
    <property type="entry name" value="AAA+_ATPase"/>
</dbReference>
<organism evidence="4 5">
    <name type="scientific">Arcanobacterium buesumense</name>
    <dbReference type="NCBI Taxonomy" id="2722751"/>
    <lineage>
        <taxon>Bacteria</taxon>
        <taxon>Bacillati</taxon>
        <taxon>Actinomycetota</taxon>
        <taxon>Actinomycetes</taxon>
        <taxon>Actinomycetales</taxon>
        <taxon>Actinomycetaceae</taxon>
        <taxon>Arcanobacterium</taxon>
    </lineage>
</organism>
<dbReference type="KEGG" id="arca:HC352_05970"/>
<name>A0A6H2ELZ6_9ACTO</name>
<evidence type="ECO:0000313" key="4">
    <source>
        <dbReference type="EMBL" id="QJC22096.1"/>
    </source>
</evidence>
<dbReference type="InterPro" id="IPR027417">
    <property type="entry name" value="P-loop_NTPase"/>
</dbReference>
<accession>A0A6H2ELZ6</accession>
<dbReference type="AlphaFoldDB" id="A0A6H2ELZ6"/>
<dbReference type="GO" id="GO:0016887">
    <property type="term" value="F:ATP hydrolysis activity"/>
    <property type="evidence" value="ECO:0007669"/>
    <property type="project" value="InterPro"/>
</dbReference>
<dbReference type="PANTHER" id="PTHR43158:SF1">
    <property type="entry name" value="ABC TRANSPORTER, ATP-BINDING PROTEIN"/>
    <property type="match status" value="1"/>
</dbReference>
<dbReference type="InterPro" id="IPR003439">
    <property type="entry name" value="ABC_transporter-like_ATP-bd"/>
</dbReference>
<dbReference type="Proteomes" id="UP000502298">
    <property type="component" value="Chromosome"/>
</dbReference>
<dbReference type="SMART" id="SM00382">
    <property type="entry name" value="AAA"/>
    <property type="match status" value="1"/>
</dbReference>
<evidence type="ECO:0000259" key="3">
    <source>
        <dbReference type="PROSITE" id="PS50893"/>
    </source>
</evidence>
<evidence type="ECO:0000256" key="2">
    <source>
        <dbReference type="ARBA" id="ARBA00022840"/>
    </source>
</evidence>